<proteinExistence type="predicted"/>
<sequence>LLVSQLPVYTPYDAVQQQQKEKEHVHVPLSGSQSVPAPSREELLTVEETREDDRTRMMMLTATRTVSSGGASSDHSSKQGLSTSGSGSGGIAQSLSTVSLSSNSSAGQQHSSTSTGSQGLLTSLTPVVGGLKKLQQILSGNRDEVPQSAISGLVIGRKKTARSSFSIINPKNSSKKKNTLDISSRAFSHVDTSDLEFADEFEADN</sequence>
<evidence type="ECO:0000313" key="2">
    <source>
        <dbReference type="EMBL" id="KAL3309448.1"/>
    </source>
</evidence>
<keyword evidence="3" id="KW-1185">Reference proteome</keyword>
<feature type="non-terminal residue" evidence="2">
    <location>
        <position position="1"/>
    </location>
</feature>
<accession>A0ABD2PQV7</accession>
<feature type="compositionally biased region" description="Basic and acidic residues" evidence="1">
    <location>
        <begin position="39"/>
        <end position="56"/>
    </location>
</feature>
<reference evidence="2 3" key="1">
    <citation type="submission" date="2024-11" db="EMBL/GenBank/DDBJ databases">
        <title>Adaptive evolution of stress response genes in parasites aligns with host niche diversity.</title>
        <authorList>
            <person name="Hahn C."/>
            <person name="Resl P."/>
        </authorList>
    </citation>
    <scope>NUCLEOTIDE SEQUENCE [LARGE SCALE GENOMIC DNA]</scope>
    <source>
        <strain evidence="2">EGGRZ-B1_66</strain>
        <tissue evidence="2">Body</tissue>
    </source>
</reference>
<evidence type="ECO:0000256" key="1">
    <source>
        <dbReference type="SAM" id="MobiDB-lite"/>
    </source>
</evidence>
<feature type="compositionally biased region" description="Low complexity" evidence="1">
    <location>
        <begin position="57"/>
        <end position="120"/>
    </location>
</feature>
<organism evidence="2 3">
    <name type="scientific">Cichlidogyrus casuarinus</name>
    <dbReference type="NCBI Taxonomy" id="1844966"/>
    <lineage>
        <taxon>Eukaryota</taxon>
        <taxon>Metazoa</taxon>
        <taxon>Spiralia</taxon>
        <taxon>Lophotrochozoa</taxon>
        <taxon>Platyhelminthes</taxon>
        <taxon>Monogenea</taxon>
        <taxon>Monopisthocotylea</taxon>
        <taxon>Dactylogyridea</taxon>
        <taxon>Ancyrocephalidae</taxon>
        <taxon>Cichlidogyrus</taxon>
    </lineage>
</organism>
<name>A0ABD2PQV7_9PLAT</name>
<protein>
    <submittedName>
        <fullName evidence="2">Uncharacterized protein</fullName>
    </submittedName>
</protein>
<comment type="caution">
    <text evidence="2">The sequence shown here is derived from an EMBL/GenBank/DDBJ whole genome shotgun (WGS) entry which is preliminary data.</text>
</comment>
<gene>
    <name evidence="2" type="ORF">Ciccas_012006</name>
</gene>
<feature type="region of interest" description="Disordered" evidence="1">
    <location>
        <begin position="17"/>
        <end position="120"/>
    </location>
</feature>
<dbReference type="Proteomes" id="UP001626550">
    <property type="component" value="Unassembled WGS sequence"/>
</dbReference>
<dbReference type="EMBL" id="JBJKFK010003905">
    <property type="protein sequence ID" value="KAL3309448.1"/>
    <property type="molecule type" value="Genomic_DNA"/>
</dbReference>
<evidence type="ECO:0000313" key="3">
    <source>
        <dbReference type="Proteomes" id="UP001626550"/>
    </source>
</evidence>
<dbReference type="AlphaFoldDB" id="A0ABD2PQV7"/>